<evidence type="ECO:0000313" key="2">
    <source>
        <dbReference type="Proteomes" id="UP000824540"/>
    </source>
</evidence>
<dbReference type="EMBL" id="JAFBMS010000009">
    <property type="protein sequence ID" value="KAG9349206.1"/>
    <property type="molecule type" value="Genomic_DNA"/>
</dbReference>
<proteinExistence type="predicted"/>
<evidence type="ECO:0000313" key="1">
    <source>
        <dbReference type="EMBL" id="KAG9349206.1"/>
    </source>
</evidence>
<dbReference type="AlphaFoldDB" id="A0A8T2PBV1"/>
<gene>
    <name evidence="1" type="ORF">JZ751_027649</name>
</gene>
<organism evidence="1 2">
    <name type="scientific">Albula glossodonta</name>
    <name type="common">roundjaw bonefish</name>
    <dbReference type="NCBI Taxonomy" id="121402"/>
    <lineage>
        <taxon>Eukaryota</taxon>
        <taxon>Metazoa</taxon>
        <taxon>Chordata</taxon>
        <taxon>Craniata</taxon>
        <taxon>Vertebrata</taxon>
        <taxon>Euteleostomi</taxon>
        <taxon>Actinopterygii</taxon>
        <taxon>Neopterygii</taxon>
        <taxon>Teleostei</taxon>
        <taxon>Albuliformes</taxon>
        <taxon>Albulidae</taxon>
        <taxon>Albula</taxon>
    </lineage>
</organism>
<keyword evidence="2" id="KW-1185">Reference proteome</keyword>
<comment type="caution">
    <text evidence="1">The sequence shown here is derived from an EMBL/GenBank/DDBJ whole genome shotgun (WGS) entry which is preliminary data.</text>
</comment>
<sequence>MGTRVSAVPLPALAGGPHCLLEELSAEGLISSLCVRRVPGSSGHLHKTEDGDWEWSDDELDERSEEGKAAASQDRVGGALRIPLHLYRHEVSPMAEAVSQTTHSPPLSPLPSPLLSSPLPLPLPSLHFLQGCIRRERSWWRGLQGAHWDTVWEPSGRCSFVSIGKEHYGPTCSHEASALKAHIETEGVTALAFVPSGRPYELTPFIKHRLNPCLALVSFHPLMRTFSAGDVLPFIQLLDWSNSAKPFAVGGQAYWSEPVDVLWLFLFVIDNPPQLLQYPQAQKP</sequence>
<name>A0A8T2PBV1_9TELE</name>
<protein>
    <submittedName>
        <fullName evidence="1">Uncharacterized protein</fullName>
    </submittedName>
</protein>
<reference evidence="1" key="1">
    <citation type="thesis" date="2021" institute="BYU ScholarsArchive" country="Provo, UT, USA">
        <title>Applications of and Algorithms for Genome Assembly and Genomic Analyses with an Emphasis on Marine Teleosts.</title>
        <authorList>
            <person name="Pickett B.D."/>
        </authorList>
    </citation>
    <scope>NUCLEOTIDE SEQUENCE</scope>
    <source>
        <strain evidence="1">HI-2016</strain>
    </source>
</reference>
<accession>A0A8T2PBV1</accession>
<dbReference type="Proteomes" id="UP000824540">
    <property type="component" value="Unassembled WGS sequence"/>
</dbReference>